<protein>
    <submittedName>
        <fullName evidence="2">DUF2798 domain-containing protein</fullName>
    </submittedName>
</protein>
<reference evidence="2" key="2">
    <citation type="submission" date="2021-04" db="EMBL/GenBank/DDBJ databases">
        <authorList>
            <person name="Gilroy R."/>
        </authorList>
    </citation>
    <scope>NUCLEOTIDE SEQUENCE</scope>
    <source>
        <strain evidence="2">CHK196-7946</strain>
    </source>
</reference>
<keyword evidence="1" id="KW-1133">Transmembrane helix</keyword>
<comment type="caution">
    <text evidence="2">The sequence shown here is derived from an EMBL/GenBank/DDBJ whole genome shotgun (WGS) entry which is preliminary data.</text>
</comment>
<feature type="transmembrane region" description="Helical" evidence="1">
    <location>
        <begin position="102"/>
        <end position="121"/>
    </location>
</feature>
<dbReference type="AlphaFoldDB" id="A0A9D2TLP0"/>
<sequence length="171" mass="19021">MPKNKFQGFIFGIIMSYAMAYGMEVYNIAIKEGVNLTVGGLSNMTNAVFLDALKEAAYMGLFVILFSNLWGNRIGSAIASKHCNPEQDNPYICQLLRQAGTIAVMCPTMSLVASVLFNIIFANAPLSQLPAIWIGTTLKNFPMAFFWNMFAAAPFTHWLFGKVFQNKQEIK</sequence>
<gene>
    <name evidence="2" type="ORF">H9697_01890</name>
</gene>
<evidence type="ECO:0000313" key="2">
    <source>
        <dbReference type="EMBL" id="HJC73691.1"/>
    </source>
</evidence>
<feature type="transmembrane region" description="Helical" evidence="1">
    <location>
        <begin position="6"/>
        <end position="23"/>
    </location>
</feature>
<dbReference type="Proteomes" id="UP000823902">
    <property type="component" value="Unassembled WGS sequence"/>
</dbReference>
<accession>A0A9D2TLP0</accession>
<evidence type="ECO:0000313" key="3">
    <source>
        <dbReference type="Proteomes" id="UP000823902"/>
    </source>
</evidence>
<feature type="transmembrane region" description="Helical" evidence="1">
    <location>
        <begin position="141"/>
        <end position="161"/>
    </location>
</feature>
<keyword evidence="1" id="KW-0472">Membrane</keyword>
<keyword evidence="1" id="KW-0812">Transmembrane</keyword>
<proteinExistence type="predicted"/>
<reference evidence="2" key="1">
    <citation type="journal article" date="2021" name="PeerJ">
        <title>Extensive microbial diversity within the chicken gut microbiome revealed by metagenomics and culture.</title>
        <authorList>
            <person name="Gilroy R."/>
            <person name="Ravi A."/>
            <person name="Getino M."/>
            <person name="Pursley I."/>
            <person name="Horton D.L."/>
            <person name="Alikhan N.F."/>
            <person name="Baker D."/>
            <person name="Gharbi K."/>
            <person name="Hall N."/>
            <person name="Watson M."/>
            <person name="Adriaenssens E.M."/>
            <person name="Foster-Nyarko E."/>
            <person name="Jarju S."/>
            <person name="Secka A."/>
            <person name="Antonio M."/>
            <person name="Oren A."/>
            <person name="Chaudhuri R.R."/>
            <person name="La Ragione R."/>
            <person name="Hildebrand F."/>
            <person name="Pallen M.J."/>
        </authorList>
    </citation>
    <scope>NUCLEOTIDE SEQUENCE</scope>
    <source>
        <strain evidence="2">CHK196-7946</strain>
    </source>
</reference>
<evidence type="ECO:0000256" key="1">
    <source>
        <dbReference type="SAM" id="Phobius"/>
    </source>
</evidence>
<dbReference type="EMBL" id="DWVY01000007">
    <property type="protein sequence ID" value="HJC73691.1"/>
    <property type="molecule type" value="Genomic_DNA"/>
</dbReference>
<organism evidence="2 3">
    <name type="scientific">Candidatus Mediterraneibacter faecavium</name>
    <dbReference type="NCBI Taxonomy" id="2838668"/>
    <lineage>
        <taxon>Bacteria</taxon>
        <taxon>Bacillati</taxon>
        <taxon>Bacillota</taxon>
        <taxon>Clostridia</taxon>
        <taxon>Lachnospirales</taxon>
        <taxon>Lachnospiraceae</taxon>
        <taxon>Mediterraneibacter</taxon>
    </lineage>
</organism>
<name>A0A9D2TLP0_9FIRM</name>